<evidence type="ECO:0000313" key="2">
    <source>
        <dbReference type="Proteomes" id="UP000821845"/>
    </source>
</evidence>
<comment type="caution">
    <text evidence="1">The sequence shown here is derived from an EMBL/GenBank/DDBJ whole genome shotgun (WGS) entry which is preliminary data.</text>
</comment>
<sequence>MSEDSPDFDFELRRLLQAGAQVTKLPFHPFTHVDVTAGALSLEYKGDFFSVDSARHLRRAFSTDGLVKRLKLSGVPLRMCKVLLEDLEESSSLEELEFFHVGCAPDEEFTVKLSGIFGNLRVLRLLCSDIGDHFAMDIAFFLQDNTRLEELCLSYSNITDDGASSLAEALAVNCTLRKLVLAYNNLTSRTLLAFAETLNVNTTLEMVDLFEVEMVPEEVENLFQEEKYADIFKRIYVLWQDDFLPHLTRLLQEDRHCAEVSVEFTNSVPEEQLRDFFEAVATNATVRRLCVNANGKSTFEALADGLVSVLQRTTALTRLENLMPVDEADDTFLIRVLDALRDNRSVTTFTMCTERMTSGIAASLSALLATNDVLNDVSVCDDQEVSSEDLAVIAEGLRNNYTVTDLTLGDALDYELGLGEVTDLLDRNRDLLYAAVEFARPGGGDVEGIDALGALKKVRSSAALVETLQKITGKTKDAVMADVEAALARA</sequence>
<name>A0ACB7RI80_HYAAI</name>
<evidence type="ECO:0000313" key="1">
    <source>
        <dbReference type="EMBL" id="KAH6921945.1"/>
    </source>
</evidence>
<keyword evidence="2" id="KW-1185">Reference proteome</keyword>
<proteinExistence type="predicted"/>
<reference evidence="1" key="1">
    <citation type="submission" date="2020-05" db="EMBL/GenBank/DDBJ databases">
        <title>Large-scale comparative analyses of tick genomes elucidate their genetic diversity and vector capacities.</title>
        <authorList>
            <person name="Jia N."/>
            <person name="Wang J."/>
            <person name="Shi W."/>
            <person name="Du L."/>
            <person name="Sun Y."/>
            <person name="Zhan W."/>
            <person name="Jiang J."/>
            <person name="Wang Q."/>
            <person name="Zhang B."/>
            <person name="Ji P."/>
            <person name="Sakyi L.B."/>
            <person name="Cui X."/>
            <person name="Yuan T."/>
            <person name="Jiang B."/>
            <person name="Yang W."/>
            <person name="Lam T.T.-Y."/>
            <person name="Chang Q."/>
            <person name="Ding S."/>
            <person name="Wang X."/>
            <person name="Zhu J."/>
            <person name="Ruan X."/>
            <person name="Zhao L."/>
            <person name="Wei J."/>
            <person name="Que T."/>
            <person name="Du C."/>
            <person name="Cheng J."/>
            <person name="Dai P."/>
            <person name="Han X."/>
            <person name="Huang E."/>
            <person name="Gao Y."/>
            <person name="Liu J."/>
            <person name="Shao H."/>
            <person name="Ye R."/>
            <person name="Li L."/>
            <person name="Wei W."/>
            <person name="Wang X."/>
            <person name="Wang C."/>
            <person name="Yang T."/>
            <person name="Huo Q."/>
            <person name="Li W."/>
            <person name="Guo W."/>
            <person name="Chen H."/>
            <person name="Zhou L."/>
            <person name="Ni X."/>
            <person name="Tian J."/>
            <person name="Zhou Y."/>
            <person name="Sheng Y."/>
            <person name="Liu T."/>
            <person name="Pan Y."/>
            <person name="Xia L."/>
            <person name="Li J."/>
            <person name="Zhao F."/>
            <person name="Cao W."/>
        </authorList>
    </citation>
    <scope>NUCLEOTIDE SEQUENCE</scope>
    <source>
        <strain evidence="1">Hyas-2018</strain>
    </source>
</reference>
<dbReference type="Proteomes" id="UP000821845">
    <property type="component" value="Chromosome 9"/>
</dbReference>
<dbReference type="EMBL" id="CM023489">
    <property type="protein sequence ID" value="KAH6921945.1"/>
    <property type="molecule type" value="Genomic_DNA"/>
</dbReference>
<gene>
    <name evidence="1" type="ORF">HPB50_006863</name>
</gene>
<protein>
    <submittedName>
        <fullName evidence="1">Uncharacterized protein</fullName>
    </submittedName>
</protein>
<organism evidence="1 2">
    <name type="scientific">Hyalomma asiaticum</name>
    <name type="common">Tick</name>
    <dbReference type="NCBI Taxonomy" id="266040"/>
    <lineage>
        <taxon>Eukaryota</taxon>
        <taxon>Metazoa</taxon>
        <taxon>Ecdysozoa</taxon>
        <taxon>Arthropoda</taxon>
        <taxon>Chelicerata</taxon>
        <taxon>Arachnida</taxon>
        <taxon>Acari</taxon>
        <taxon>Parasitiformes</taxon>
        <taxon>Ixodida</taxon>
        <taxon>Ixodoidea</taxon>
        <taxon>Ixodidae</taxon>
        <taxon>Hyalomminae</taxon>
        <taxon>Hyalomma</taxon>
    </lineage>
</organism>
<accession>A0ACB7RI80</accession>